<dbReference type="InterPro" id="IPR022955">
    <property type="entry name" value="GMP_synthase"/>
</dbReference>
<evidence type="ECO:0000256" key="8">
    <source>
        <dbReference type="ARBA" id="ARBA00022962"/>
    </source>
</evidence>
<keyword evidence="4 9" id="KW-0547">Nucleotide-binding</keyword>
<dbReference type="NCBIfam" id="TIGR00888">
    <property type="entry name" value="guaA_Nterm"/>
    <property type="match status" value="1"/>
</dbReference>
<feature type="domain" description="GMPS ATP-PPase" evidence="11">
    <location>
        <begin position="216"/>
        <end position="410"/>
    </location>
</feature>
<dbReference type="InterPro" id="IPR001674">
    <property type="entry name" value="GMP_synth_C"/>
</dbReference>
<keyword evidence="6 9" id="KW-0658">Purine biosynthesis</keyword>
<dbReference type="CDD" id="cd01997">
    <property type="entry name" value="GMP_synthase_C"/>
    <property type="match status" value="1"/>
</dbReference>
<dbReference type="InterPro" id="IPR014729">
    <property type="entry name" value="Rossmann-like_a/b/a_fold"/>
</dbReference>
<feature type="active site" evidence="9">
    <location>
        <position position="191"/>
    </location>
</feature>
<evidence type="ECO:0000256" key="10">
    <source>
        <dbReference type="PROSITE-ProRule" id="PRU00886"/>
    </source>
</evidence>
<evidence type="ECO:0000313" key="12">
    <source>
        <dbReference type="EMBL" id="SDT24555.1"/>
    </source>
</evidence>
<dbReference type="Proteomes" id="UP000199092">
    <property type="component" value="Chromosome I"/>
</dbReference>
<accession>A0A1H1YSR3</accession>
<dbReference type="PANTHER" id="PTHR11922:SF2">
    <property type="entry name" value="GMP SYNTHASE [GLUTAMINE-HYDROLYZING]"/>
    <property type="match status" value="1"/>
</dbReference>
<dbReference type="Gene3D" id="3.40.50.620">
    <property type="entry name" value="HUPs"/>
    <property type="match status" value="1"/>
</dbReference>
<dbReference type="AlphaFoldDB" id="A0A1H1YSR3"/>
<proteinExistence type="inferred from homology"/>
<dbReference type="InterPro" id="IPR029062">
    <property type="entry name" value="Class_I_gatase-like"/>
</dbReference>
<dbReference type="Pfam" id="PF02540">
    <property type="entry name" value="NAD_synthase"/>
    <property type="match status" value="1"/>
</dbReference>
<keyword evidence="5 9" id="KW-0332">GMP biosynthesis</keyword>
<keyword evidence="7 9" id="KW-0067">ATP-binding</keyword>
<feature type="binding site" evidence="10">
    <location>
        <begin position="243"/>
        <end position="249"/>
    </location>
    <ligand>
        <name>ATP</name>
        <dbReference type="ChEBI" id="CHEBI:30616"/>
    </ligand>
</feature>
<evidence type="ECO:0000313" key="13">
    <source>
        <dbReference type="Proteomes" id="UP000199092"/>
    </source>
</evidence>
<feature type="active site" evidence="9">
    <location>
        <position position="189"/>
    </location>
</feature>
<dbReference type="UniPathway" id="UPA00189">
    <property type="reaction ID" value="UER00296"/>
</dbReference>
<evidence type="ECO:0000256" key="5">
    <source>
        <dbReference type="ARBA" id="ARBA00022749"/>
    </source>
</evidence>
<dbReference type="GO" id="GO:0005829">
    <property type="term" value="C:cytosol"/>
    <property type="evidence" value="ECO:0007669"/>
    <property type="project" value="TreeGrafter"/>
</dbReference>
<keyword evidence="13" id="KW-1185">Reference proteome</keyword>
<dbReference type="InterPro" id="IPR025777">
    <property type="entry name" value="GMPS_ATP_PPase_dom"/>
</dbReference>
<organism evidence="12 13">
    <name type="scientific">Friedmanniella luteola</name>
    <dbReference type="NCBI Taxonomy" id="546871"/>
    <lineage>
        <taxon>Bacteria</taxon>
        <taxon>Bacillati</taxon>
        <taxon>Actinomycetota</taxon>
        <taxon>Actinomycetes</taxon>
        <taxon>Propionibacteriales</taxon>
        <taxon>Nocardioidaceae</taxon>
        <taxon>Friedmanniella</taxon>
    </lineage>
</organism>
<evidence type="ECO:0000256" key="6">
    <source>
        <dbReference type="ARBA" id="ARBA00022755"/>
    </source>
</evidence>
<dbReference type="STRING" id="546871.SAMN04488543_3433"/>
<dbReference type="HAMAP" id="MF_00344">
    <property type="entry name" value="GMP_synthase"/>
    <property type="match status" value="1"/>
</dbReference>
<dbReference type="PROSITE" id="PS51273">
    <property type="entry name" value="GATASE_TYPE_1"/>
    <property type="match status" value="1"/>
</dbReference>
<dbReference type="GO" id="GO:0005524">
    <property type="term" value="F:ATP binding"/>
    <property type="evidence" value="ECO:0007669"/>
    <property type="project" value="UniProtKB-UniRule"/>
</dbReference>
<name>A0A1H1YSR3_9ACTN</name>
<dbReference type="OrthoDB" id="9802219at2"/>
<sequence length="536" mass="56666">MSQPQTVGAEVAPVRVGSEAVDHDLVLVVDFGAQYAQLIARRVREANVYSEVVPHTATAAEIAARKPKAVILSGGPQSVYAPGAPQVDPALFETGVATFGICYGFQAMARALGGDVARTGVSEFGRTSATIDTPGTLLADLPSPLRVWMSHGDSVAAAPAGFTALASSEGAPIAAFEDAGRGFAGVQWHPEVLHTQAGQKVLEQFLFDIAGCTPDWTAANIVDDAVAAVREQVGDKQVICGLSGGVDSAVAAALVQKAVGDQLTCVFVDHGLLRSGEAEQVKRDFVAATGVDLVVVDAADQFVGALAGVTDPETKRKIIGREFIRTFEAAARDITRSAADVEFLVQGTLYPDVVESGGGEGAANIKSHHNVGGLPDDLQFALVEPLRTLFKDEVRAVGAQLGLPAEIVWRHPFPGPGLGIRIIGEVTRERLTILQQADAIARAELTAAGLDRDVWQFPVVLLADVRSVGVQGDGRTYGHPVVLRPVSSEDAMTADWSRLPYEVLEKISTRITNEVREVNRVVLDITSKPPGTIEWE</sequence>
<dbReference type="EMBL" id="LT629749">
    <property type="protein sequence ID" value="SDT24555.1"/>
    <property type="molecule type" value="Genomic_DNA"/>
</dbReference>
<dbReference type="PROSITE" id="PS51553">
    <property type="entry name" value="GMPS_ATP_PPASE"/>
    <property type="match status" value="1"/>
</dbReference>
<dbReference type="Pfam" id="PF00117">
    <property type="entry name" value="GATase"/>
    <property type="match status" value="1"/>
</dbReference>
<dbReference type="FunFam" id="3.40.50.880:FF:000001">
    <property type="entry name" value="GMP synthase [glutamine-hydrolyzing]"/>
    <property type="match status" value="1"/>
</dbReference>
<dbReference type="InterPro" id="IPR017926">
    <property type="entry name" value="GATASE"/>
</dbReference>
<evidence type="ECO:0000256" key="7">
    <source>
        <dbReference type="ARBA" id="ARBA00022840"/>
    </source>
</evidence>
<dbReference type="SUPFAM" id="SSF52317">
    <property type="entry name" value="Class I glutamine amidotransferase-like"/>
    <property type="match status" value="1"/>
</dbReference>
<evidence type="ECO:0000256" key="2">
    <source>
        <dbReference type="ARBA" id="ARBA00005153"/>
    </source>
</evidence>
<dbReference type="NCBIfam" id="NF000848">
    <property type="entry name" value="PRK00074.1"/>
    <property type="match status" value="1"/>
</dbReference>
<protein>
    <recommendedName>
        <fullName evidence="9">GMP synthase [glutamine-hydrolyzing]</fullName>
        <ecNumber evidence="9">6.3.5.2</ecNumber>
    </recommendedName>
    <alternativeName>
        <fullName evidence="9">GMP synthetase</fullName>
    </alternativeName>
    <alternativeName>
        <fullName evidence="9">Glutamine amidotransferase</fullName>
    </alternativeName>
</protein>
<dbReference type="InterPro" id="IPR022310">
    <property type="entry name" value="NAD/GMP_synthase"/>
</dbReference>
<dbReference type="PRINTS" id="PR00096">
    <property type="entry name" value="GATASE"/>
</dbReference>
<dbReference type="Gene3D" id="3.30.300.10">
    <property type="match status" value="1"/>
</dbReference>
<comment type="catalytic activity">
    <reaction evidence="9">
        <text>XMP + L-glutamine + ATP + H2O = GMP + L-glutamate + AMP + diphosphate + 2 H(+)</text>
        <dbReference type="Rhea" id="RHEA:11680"/>
        <dbReference type="ChEBI" id="CHEBI:15377"/>
        <dbReference type="ChEBI" id="CHEBI:15378"/>
        <dbReference type="ChEBI" id="CHEBI:29985"/>
        <dbReference type="ChEBI" id="CHEBI:30616"/>
        <dbReference type="ChEBI" id="CHEBI:33019"/>
        <dbReference type="ChEBI" id="CHEBI:57464"/>
        <dbReference type="ChEBI" id="CHEBI:58115"/>
        <dbReference type="ChEBI" id="CHEBI:58359"/>
        <dbReference type="ChEBI" id="CHEBI:456215"/>
        <dbReference type="EC" id="6.3.5.2"/>
    </reaction>
</comment>
<evidence type="ECO:0000256" key="1">
    <source>
        <dbReference type="ARBA" id="ARBA00002332"/>
    </source>
</evidence>
<gene>
    <name evidence="9" type="primary">guaA</name>
    <name evidence="12" type="ORF">SAMN04488543_3433</name>
</gene>
<dbReference type="Gene3D" id="3.40.50.880">
    <property type="match status" value="1"/>
</dbReference>
<keyword evidence="3 9" id="KW-0436">Ligase</keyword>
<dbReference type="SUPFAM" id="SSF54810">
    <property type="entry name" value="GMP synthetase C-terminal dimerisation domain"/>
    <property type="match status" value="1"/>
</dbReference>
<dbReference type="InterPro" id="IPR004739">
    <property type="entry name" value="GMP_synth_GATase"/>
</dbReference>
<dbReference type="NCBIfam" id="TIGR00884">
    <property type="entry name" value="guaA_Cterm"/>
    <property type="match status" value="1"/>
</dbReference>
<dbReference type="FunFam" id="3.40.50.620:FF:000001">
    <property type="entry name" value="GMP synthase [glutamine-hydrolyzing]"/>
    <property type="match status" value="1"/>
</dbReference>
<comment type="function">
    <text evidence="1 9">Catalyzes the synthesis of GMP from XMP.</text>
</comment>
<feature type="active site" description="Nucleophile" evidence="9">
    <location>
        <position position="102"/>
    </location>
</feature>
<comment type="pathway">
    <text evidence="2 9">Purine metabolism; GMP biosynthesis; GMP from XMP (L-Gln route): step 1/1.</text>
</comment>
<dbReference type="PANTHER" id="PTHR11922">
    <property type="entry name" value="GMP SYNTHASE-RELATED"/>
    <property type="match status" value="1"/>
</dbReference>
<reference evidence="12 13" key="1">
    <citation type="submission" date="2016-10" db="EMBL/GenBank/DDBJ databases">
        <authorList>
            <person name="de Groot N.N."/>
        </authorList>
    </citation>
    <scope>NUCLEOTIDE SEQUENCE [LARGE SCALE GENOMIC DNA]</scope>
    <source>
        <strain evidence="12 13">DSM 21741</strain>
    </source>
</reference>
<evidence type="ECO:0000256" key="3">
    <source>
        <dbReference type="ARBA" id="ARBA00022598"/>
    </source>
</evidence>
<evidence type="ECO:0000259" key="11">
    <source>
        <dbReference type="PROSITE" id="PS51553"/>
    </source>
</evidence>
<evidence type="ECO:0000256" key="4">
    <source>
        <dbReference type="ARBA" id="ARBA00022741"/>
    </source>
</evidence>
<comment type="subunit">
    <text evidence="9">Homodimer.</text>
</comment>
<dbReference type="CDD" id="cd01742">
    <property type="entry name" value="GATase1_GMP_Synthase"/>
    <property type="match status" value="1"/>
</dbReference>
<dbReference type="FunFam" id="3.30.300.10:FF:000002">
    <property type="entry name" value="GMP synthase [glutamine-hydrolyzing]"/>
    <property type="match status" value="1"/>
</dbReference>
<dbReference type="SUPFAM" id="SSF52402">
    <property type="entry name" value="Adenine nucleotide alpha hydrolases-like"/>
    <property type="match status" value="1"/>
</dbReference>
<dbReference type="GO" id="GO:0003921">
    <property type="term" value="F:GMP synthase activity"/>
    <property type="evidence" value="ECO:0007669"/>
    <property type="project" value="InterPro"/>
</dbReference>
<dbReference type="RefSeq" id="WP_091414360.1">
    <property type="nucleotide sequence ID" value="NZ_LT629749.1"/>
</dbReference>
<keyword evidence="8 9" id="KW-0315">Glutamine amidotransferase</keyword>
<dbReference type="Pfam" id="PF00958">
    <property type="entry name" value="GMP_synt_C"/>
    <property type="match status" value="1"/>
</dbReference>
<dbReference type="EC" id="6.3.5.2" evidence="9"/>
<evidence type="ECO:0000256" key="9">
    <source>
        <dbReference type="HAMAP-Rule" id="MF_00344"/>
    </source>
</evidence>